<evidence type="ECO:0000259" key="2">
    <source>
        <dbReference type="SMART" id="SM00822"/>
    </source>
</evidence>
<comment type="caution">
    <text evidence="3">The sequence shown here is derived from an EMBL/GenBank/DDBJ whole genome shotgun (WGS) entry which is preliminary data.</text>
</comment>
<dbReference type="InterPro" id="IPR036291">
    <property type="entry name" value="NAD(P)-bd_dom_sf"/>
</dbReference>
<dbReference type="InterPro" id="IPR020904">
    <property type="entry name" value="Sc_DH/Rdtase_CS"/>
</dbReference>
<dbReference type="NCBIfam" id="NF009466">
    <property type="entry name" value="PRK12826.1-2"/>
    <property type="match status" value="1"/>
</dbReference>
<feature type="domain" description="Ketoreductase" evidence="2">
    <location>
        <begin position="14"/>
        <end position="190"/>
    </location>
</feature>
<dbReference type="SUPFAM" id="SSF51735">
    <property type="entry name" value="NAD(P)-binding Rossmann-fold domains"/>
    <property type="match status" value="1"/>
</dbReference>
<dbReference type="SMART" id="SM00822">
    <property type="entry name" value="PKS_KR"/>
    <property type="match status" value="1"/>
</dbReference>
<dbReference type="GO" id="GO:0004316">
    <property type="term" value="F:3-oxoacyl-[acyl-carrier-protein] reductase (NADPH) activity"/>
    <property type="evidence" value="ECO:0007669"/>
    <property type="project" value="UniProtKB-EC"/>
</dbReference>
<dbReference type="RefSeq" id="WP_168518570.1">
    <property type="nucleotide sequence ID" value="NZ_JAAXLS010000015.1"/>
</dbReference>
<dbReference type="Pfam" id="PF13561">
    <property type="entry name" value="adh_short_C2"/>
    <property type="match status" value="1"/>
</dbReference>
<dbReference type="PRINTS" id="PR00080">
    <property type="entry name" value="SDRFAMILY"/>
</dbReference>
<organism evidence="3 4">
    <name type="scientific">Amycolatopsis acididurans</name>
    <dbReference type="NCBI Taxonomy" id="2724524"/>
    <lineage>
        <taxon>Bacteria</taxon>
        <taxon>Bacillati</taxon>
        <taxon>Actinomycetota</taxon>
        <taxon>Actinomycetes</taxon>
        <taxon>Pseudonocardiales</taxon>
        <taxon>Pseudonocardiaceae</taxon>
        <taxon>Amycolatopsis</taxon>
    </lineage>
</organism>
<comment type="similarity">
    <text evidence="1">Belongs to the short-chain dehydrogenases/reductases (SDR) family.</text>
</comment>
<dbReference type="PRINTS" id="PR00081">
    <property type="entry name" value="GDHRDH"/>
</dbReference>
<name>A0ABX1J6Z1_9PSEU</name>
<proteinExistence type="inferred from homology"/>
<dbReference type="NCBIfam" id="NF005559">
    <property type="entry name" value="PRK07231.1"/>
    <property type="match status" value="1"/>
</dbReference>
<evidence type="ECO:0000256" key="1">
    <source>
        <dbReference type="ARBA" id="ARBA00006484"/>
    </source>
</evidence>
<reference evidence="3 4" key="1">
    <citation type="submission" date="2020-04" db="EMBL/GenBank/DDBJ databases">
        <title>Novel species.</title>
        <authorList>
            <person name="Teo W.F.A."/>
            <person name="Lipun K."/>
            <person name="Srisuk N."/>
            <person name="Duangmal K."/>
        </authorList>
    </citation>
    <scope>NUCLEOTIDE SEQUENCE [LARGE SCALE GENOMIC DNA]</scope>
    <source>
        <strain evidence="3 4">K13G38</strain>
    </source>
</reference>
<keyword evidence="4" id="KW-1185">Reference proteome</keyword>
<evidence type="ECO:0000313" key="3">
    <source>
        <dbReference type="EMBL" id="NKQ55528.1"/>
    </source>
</evidence>
<dbReference type="Proteomes" id="UP000715441">
    <property type="component" value="Unassembled WGS sequence"/>
</dbReference>
<gene>
    <name evidence="3" type="primary">fabG</name>
    <name evidence="3" type="ORF">HFP15_21835</name>
</gene>
<dbReference type="PANTHER" id="PTHR42760:SF40">
    <property type="entry name" value="3-OXOACYL-[ACYL-CARRIER-PROTEIN] REDUCTASE, CHLOROPLASTIC"/>
    <property type="match status" value="1"/>
</dbReference>
<sequence>MVKQEEFVGLLRDQVAIVTGGGQGIGLAIAEAFSAQGARVLIADVDGDKAKAAAGSLDGEAEGRQCDVMSEVDQTELVQACVDRFGRLDILVNNAGVTRDGYLTKLSEADFDLVLDVSLKGAWLGTRAVAPLFRSQKGGCVINMSSLSGKIGNPGQTNYSAAKAGLVGLTKAAAKELGPSGVRVNAVQPGLVRTAMTLAMKPEIFAAKEAEVPLGRAGEPGEVAGATVFLASPLASYVNGAVLEVTGGRGI</sequence>
<dbReference type="PROSITE" id="PS00061">
    <property type="entry name" value="ADH_SHORT"/>
    <property type="match status" value="1"/>
</dbReference>
<dbReference type="NCBIfam" id="NF004198">
    <property type="entry name" value="PRK05653.1-3"/>
    <property type="match status" value="1"/>
</dbReference>
<dbReference type="PANTHER" id="PTHR42760">
    <property type="entry name" value="SHORT-CHAIN DEHYDROGENASES/REDUCTASES FAMILY MEMBER"/>
    <property type="match status" value="1"/>
</dbReference>
<dbReference type="Gene3D" id="3.40.50.720">
    <property type="entry name" value="NAD(P)-binding Rossmann-like Domain"/>
    <property type="match status" value="1"/>
</dbReference>
<dbReference type="InterPro" id="IPR057326">
    <property type="entry name" value="KR_dom"/>
</dbReference>
<evidence type="ECO:0000313" key="4">
    <source>
        <dbReference type="Proteomes" id="UP000715441"/>
    </source>
</evidence>
<dbReference type="InterPro" id="IPR002347">
    <property type="entry name" value="SDR_fam"/>
</dbReference>
<protein>
    <submittedName>
        <fullName evidence="3">3-oxoacyl-ACP reductase FabG</fullName>
        <ecNumber evidence="3">1.1.1.100</ecNumber>
    </submittedName>
</protein>
<dbReference type="EMBL" id="JAAXLS010000015">
    <property type="protein sequence ID" value="NKQ55528.1"/>
    <property type="molecule type" value="Genomic_DNA"/>
</dbReference>
<dbReference type="EC" id="1.1.1.100" evidence="3"/>
<accession>A0ABX1J6Z1</accession>
<keyword evidence="3" id="KW-0560">Oxidoreductase</keyword>